<dbReference type="Proteomes" id="UP000250189">
    <property type="component" value="Chromosome"/>
</dbReference>
<gene>
    <name evidence="1" type="ORF">A3L04_06150</name>
    <name evidence="2" type="ORF">CHITON_0615</name>
</gene>
<reference evidence="3" key="1">
    <citation type="submission" date="2016-01" db="EMBL/GenBank/DDBJ databases">
        <authorList>
            <person name="Vorgias C.E."/>
        </authorList>
    </citation>
    <scope>NUCLEOTIDE SEQUENCE [LARGE SCALE GENOMIC DNA]</scope>
</reference>
<sequence length="201" mass="23426">MKLLVIAPCLITPFYVYRGPKEKEYRVSKEIRKIISELDEDWQVLAYPCPEFILLKWPRPPMSREVMAHLGMEKIVKDIADFIGRVIAEENPEEVVFVGVKGSPTCGVFVTTSSDPEIYDYPSIRRFFYLGKEERIKGYREIIEKFGLKPSPGSGLLFEELLKRFGNLSNTYWIEIDKDNMKEGIESLRKVIRETREKPKN</sequence>
<proteinExistence type="predicted"/>
<reference evidence="1 4" key="3">
    <citation type="submission" date="2016-04" db="EMBL/GenBank/DDBJ databases">
        <title>Complete genome sequence of Thermococcus chitonophagus type strain GC74.</title>
        <authorList>
            <person name="Oger P.M."/>
        </authorList>
    </citation>
    <scope>NUCLEOTIDE SEQUENCE [LARGE SCALE GENOMIC DNA]</scope>
    <source>
        <strain evidence="1 4">GC74</strain>
    </source>
</reference>
<name>A0A170SF93_9EURY</name>
<dbReference type="KEGG" id="tch:CHITON_0615"/>
<dbReference type="AlphaFoldDB" id="A0A170SF93"/>
<evidence type="ECO:0000313" key="3">
    <source>
        <dbReference type="Proteomes" id="UP000093069"/>
    </source>
</evidence>
<reference evidence="2" key="2">
    <citation type="submission" date="2016-01" db="EMBL/GenBank/DDBJ databases">
        <authorList>
            <person name="McClelland M."/>
            <person name="Jain A."/>
            <person name="Saraogi P."/>
            <person name="Mendelson R."/>
            <person name="Westerman R."/>
            <person name="SanMiguel P."/>
            <person name="Csonka L."/>
        </authorList>
    </citation>
    <scope>NUCLEOTIDE SEQUENCE</scope>
    <source>
        <strain evidence="2">1</strain>
    </source>
</reference>
<keyword evidence="4" id="KW-1185">Reference proteome</keyword>
<evidence type="ECO:0008006" key="5">
    <source>
        <dbReference type="Google" id="ProtNLM"/>
    </source>
</evidence>
<protein>
    <recommendedName>
        <fullName evidence="5">DUF523 domain-containing protein</fullName>
    </recommendedName>
</protein>
<organism evidence="2 3">
    <name type="scientific">Thermococcus chitonophagus</name>
    <dbReference type="NCBI Taxonomy" id="54262"/>
    <lineage>
        <taxon>Archaea</taxon>
        <taxon>Methanobacteriati</taxon>
        <taxon>Methanobacteriota</taxon>
        <taxon>Thermococci</taxon>
        <taxon>Thermococcales</taxon>
        <taxon>Thermococcaceae</taxon>
        <taxon>Thermococcus</taxon>
    </lineage>
</organism>
<dbReference type="GeneID" id="33322143"/>
<evidence type="ECO:0000313" key="1">
    <source>
        <dbReference type="EMBL" id="ASJ16681.1"/>
    </source>
</evidence>
<accession>A0A170SF93</accession>
<dbReference type="EMBL" id="CP015193">
    <property type="protein sequence ID" value="ASJ16681.1"/>
    <property type="molecule type" value="Genomic_DNA"/>
</dbReference>
<dbReference type="EMBL" id="LN999010">
    <property type="protein sequence ID" value="CUX77394.1"/>
    <property type="molecule type" value="Genomic_DNA"/>
</dbReference>
<dbReference type="RefSeq" id="WP_068576660.1">
    <property type="nucleotide sequence ID" value="NZ_CP015193.1"/>
</dbReference>
<dbReference type="OrthoDB" id="240616at2157"/>
<evidence type="ECO:0000313" key="4">
    <source>
        <dbReference type="Proteomes" id="UP000250189"/>
    </source>
</evidence>
<evidence type="ECO:0000313" key="2">
    <source>
        <dbReference type="EMBL" id="CUX77394.1"/>
    </source>
</evidence>
<dbReference type="Proteomes" id="UP000093069">
    <property type="component" value="Chromosome I"/>
</dbReference>
<dbReference type="STRING" id="54262.CHITON_0615"/>